<dbReference type="Proteomes" id="UP001596292">
    <property type="component" value="Unassembled WGS sequence"/>
</dbReference>
<dbReference type="InterPro" id="IPR016677">
    <property type="entry name" value="UCP016817_carboligase"/>
</dbReference>
<keyword evidence="1" id="KW-0067">ATP-binding</keyword>
<sequence length="384" mass="39802">MGDAILIAAQSGRALAQAARRAGLRPYVADLFGDDDTCELAESVRVMPGRFGRGMVPEAALHAIDALADEAGASLGLVLGSGFEDDPGLIAELSRRHRLLGASAESVALLKDPFALAALCARLGIPHPAVTTEAVADPANWVMKAMGGSGGGHIRAASEAPPEPGHYHQARVAGRPYAVNFLAGVGRIEVLAVTAQWAAPAPDRPFRYGGALAFAAGEPHPLPGPLRDSVIEAARRIARATGLTGLASADFLSNGATWWLTEINPRPGATLDLLDRRAVPLLAAHVEACVCEGAPLSIGSPPEDAAASAICYALADHAPVPAVAWPAHIRDRPAAGSTVRRDTPLCTVFATGADGESARAALALRTERLRSALNENTRTEEARV</sequence>
<dbReference type="InterPro" id="IPR011761">
    <property type="entry name" value="ATP-grasp"/>
</dbReference>
<dbReference type="SUPFAM" id="SSF56059">
    <property type="entry name" value="Glutathione synthetase ATP-binding domain-like"/>
    <property type="match status" value="1"/>
</dbReference>
<dbReference type="EMBL" id="JBHSWN010000001">
    <property type="protein sequence ID" value="MFC6789755.1"/>
    <property type="molecule type" value="Genomic_DNA"/>
</dbReference>
<dbReference type="PIRSF" id="PIRSF016817">
    <property type="entry name" value="UCP016817_carboligase"/>
    <property type="match status" value="1"/>
</dbReference>
<feature type="domain" description="ATP-grasp" evidence="2">
    <location>
        <begin position="219"/>
        <end position="290"/>
    </location>
</feature>
<accession>A0ABW2BHU1</accession>
<protein>
    <submittedName>
        <fullName evidence="3">ATP-grasp domain-containing protein</fullName>
    </submittedName>
</protein>
<gene>
    <name evidence="3" type="ORF">ACFQE0_09085</name>
</gene>
<proteinExistence type="predicted"/>
<dbReference type="PROSITE" id="PS50975">
    <property type="entry name" value="ATP_GRASP"/>
    <property type="match status" value="1"/>
</dbReference>
<dbReference type="RefSeq" id="WP_378968927.1">
    <property type="nucleotide sequence ID" value="NZ_JBHSWN010000001.1"/>
</dbReference>
<name>A0ABW2BHU1_9HYPH</name>
<dbReference type="Gene3D" id="3.30.470.20">
    <property type="entry name" value="ATP-grasp fold, B domain"/>
    <property type="match status" value="1"/>
</dbReference>
<evidence type="ECO:0000256" key="1">
    <source>
        <dbReference type="PROSITE-ProRule" id="PRU00409"/>
    </source>
</evidence>
<dbReference type="Pfam" id="PF02655">
    <property type="entry name" value="ATP-grasp_3"/>
    <property type="match status" value="1"/>
</dbReference>
<comment type="caution">
    <text evidence="3">The sequence shown here is derived from an EMBL/GenBank/DDBJ whole genome shotgun (WGS) entry which is preliminary data.</text>
</comment>
<evidence type="ECO:0000313" key="4">
    <source>
        <dbReference type="Proteomes" id="UP001596292"/>
    </source>
</evidence>
<evidence type="ECO:0000313" key="3">
    <source>
        <dbReference type="EMBL" id="MFC6789755.1"/>
    </source>
</evidence>
<keyword evidence="4" id="KW-1185">Reference proteome</keyword>
<evidence type="ECO:0000259" key="2">
    <source>
        <dbReference type="PROSITE" id="PS50975"/>
    </source>
</evidence>
<reference evidence="4" key="1">
    <citation type="journal article" date="2019" name="Int. J. Syst. Evol. Microbiol.">
        <title>The Global Catalogue of Microorganisms (GCM) 10K type strain sequencing project: providing services to taxonomists for standard genome sequencing and annotation.</title>
        <authorList>
            <consortium name="The Broad Institute Genomics Platform"/>
            <consortium name="The Broad Institute Genome Sequencing Center for Infectious Disease"/>
            <person name="Wu L."/>
            <person name="Ma J."/>
        </authorList>
    </citation>
    <scope>NUCLEOTIDE SEQUENCE [LARGE SCALE GENOMIC DNA]</scope>
    <source>
        <strain evidence="4">CCUG 48316</strain>
    </source>
</reference>
<organism evidence="3 4">
    <name type="scientific">Methylobacterium komagatae</name>
    <dbReference type="NCBI Taxonomy" id="374425"/>
    <lineage>
        <taxon>Bacteria</taxon>
        <taxon>Pseudomonadati</taxon>
        <taxon>Pseudomonadota</taxon>
        <taxon>Alphaproteobacteria</taxon>
        <taxon>Hyphomicrobiales</taxon>
        <taxon>Methylobacteriaceae</taxon>
        <taxon>Methylobacterium</taxon>
    </lineage>
</organism>
<keyword evidence="1" id="KW-0547">Nucleotide-binding</keyword>
<dbReference type="InterPro" id="IPR003806">
    <property type="entry name" value="ATP-grasp_PylC-type"/>
</dbReference>